<organism evidence="2 3">
    <name type="scientific">Lactobacillus xujianguonis</name>
    <dbReference type="NCBI Taxonomy" id="2495899"/>
    <lineage>
        <taxon>Bacteria</taxon>
        <taxon>Bacillati</taxon>
        <taxon>Bacillota</taxon>
        <taxon>Bacilli</taxon>
        <taxon>Lactobacillales</taxon>
        <taxon>Lactobacillaceae</taxon>
        <taxon>Lactobacillus</taxon>
    </lineage>
</organism>
<evidence type="ECO:0000256" key="1">
    <source>
        <dbReference type="SAM" id="MobiDB-lite"/>
    </source>
</evidence>
<dbReference type="Proteomes" id="UP000288291">
    <property type="component" value="Unassembled WGS sequence"/>
</dbReference>
<gene>
    <name evidence="2" type="ORF">EJK17_00580</name>
</gene>
<evidence type="ECO:0000313" key="3">
    <source>
        <dbReference type="Proteomes" id="UP000288291"/>
    </source>
</evidence>
<proteinExistence type="predicted"/>
<evidence type="ECO:0000313" key="2">
    <source>
        <dbReference type="EMBL" id="RVU71803.1"/>
    </source>
</evidence>
<dbReference type="InterPro" id="IPR007731">
    <property type="entry name" value="DUF669"/>
</dbReference>
<dbReference type="Pfam" id="PF05037">
    <property type="entry name" value="DUF669"/>
    <property type="match status" value="1"/>
</dbReference>
<feature type="region of interest" description="Disordered" evidence="1">
    <location>
        <begin position="139"/>
        <end position="189"/>
    </location>
</feature>
<name>A0A437SY01_9LACO</name>
<dbReference type="RefSeq" id="WP_103661870.1">
    <property type="nucleotide sequence ID" value="NZ_ML136871.1"/>
</dbReference>
<accession>A0A437SY01</accession>
<protein>
    <submittedName>
        <fullName evidence="2">DUF669 domain-containing protein</fullName>
    </submittedName>
</protein>
<comment type="caution">
    <text evidence="2">The sequence shown here is derived from an EMBL/GenBank/DDBJ whole genome shotgun (WGS) entry which is preliminary data.</text>
</comment>
<reference evidence="2 3" key="1">
    <citation type="submission" date="2018-12" db="EMBL/GenBank/DDBJ databases">
        <authorList>
            <person name="Meng J."/>
        </authorList>
    </citation>
    <scope>NUCLEOTIDE SEQUENCE [LARGE SCALE GENOMIC DNA]</scope>
    <source>
        <strain evidence="2 3">HT111-2</strain>
    </source>
</reference>
<dbReference type="AlphaFoldDB" id="A0A437SY01"/>
<sequence>MGFIDLKEKTNDKSNLIPKGIYEMQISKVTGDASKGGHEYMKFDFLIRDDLDKVPELKDTNAKEHGRHYFANVWTAKDPNTGQDSGEYSQEDLANIADAIGLTQAQIDKYIKGKDDLMKACEGKFVRIYVSLGENEYQGEKRKQNSTFTNSWHPTKYPKQGAKPAADDPFQGTRGDANATELSDADIPF</sequence>
<keyword evidence="3" id="KW-1185">Reference proteome</keyword>
<dbReference type="EMBL" id="RXIA01000001">
    <property type="protein sequence ID" value="RVU71803.1"/>
    <property type="molecule type" value="Genomic_DNA"/>
</dbReference>